<name>A0AB38YYX3_9GAMM</name>
<evidence type="ECO:0000256" key="2">
    <source>
        <dbReference type="SAM" id="Phobius"/>
    </source>
</evidence>
<sequence>MKNNHLIYLVSFFSGFLSLAQEIIWMRLISFAGMTVPQTFSYTLALFLMGIACGASIGKSICKKNPHVQMCILGKVFILAAMVDIILIALVYVFTKNFNISILFLGLCVFICASVRGIIFPLIHHVGTAQAKTGSKISNVYFSNVFGSALAPILISFIALDYLNTQQVYLLICFFTIIIAVLCLNSEKLKYVGITLGIITLLLMLIPDKIFYEFSKKEDYLNPQLSAYPSQIFENKHGFIQVYDQGKDRVVYGANVYDGKLNTNIFHNSNGIDRAYLLPVLKPDAQEILVIGLSTGSWVKVLSMMPNLKKITVIEINPAYIDLIKTDPIVSDILKDKRIEIIFDDGRKWVKKQSEKKYDIILMNTTWYWRAYASNLLSQDFLIMLKPRMKNDGILFYNTTQSIDAYYTANQVFPNVYQYKFMVLNAMQPISLPNHEYMQTQLCKLVRHSTQTPIFKDADECSSAADIILKTPLTPYAEMDLSQFPYHLPEVITDDNMITEYKYGKGF</sequence>
<keyword evidence="2" id="KW-0472">Membrane</keyword>
<feature type="transmembrane region" description="Helical" evidence="2">
    <location>
        <begin position="70"/>
        <end position="94"/>
    </location>
</feature>
<dbReference type="Proteomes" id="UP001256400">
    <property type="component" value="Chromosome"/>
</dbReference>
<dbReference type="SUPFAM" id="SSF53335">
    <property type="entry name" value="S-adenosyl-L-methionine-dependent methyltransferases"/>
    <property type="match status" value="1"/>
</dbReference>
<dbReference type="AlphaFoldDB" id="A0AB38YYX3"/>
<keyword evidence="2" id="KW-0812">Transmembrane</keyword>
<feature type="transmembrane region" description="Helical" evidence="2">
    <location>
        <begin position="140"/>
        <end position="160"/>
    </location>
</feature>
<feature type="transmembrane region" description="Helical" evidence="2">
    <location>
        <begin position="100"/>
        <end position="119"/>
    </location>
</feature>
<dbReference type="Pfam" id="PF01564">
    <property type="entry name" value="Spermine_synth"/>
    <property type="match status" value="1"/>
</dbReference>
<gene>
    <name evidence="3" type="ORF">RHP80_05795</name>
</gene>
<proteinExistence type="predicted"/>
<organism evidence="3 4">
    <name type="scientific">Acinetobacter soli</name>
    <dbReference type="NCBI Taxonomy" id="487316"/>
    <lineage>
        <taxon>Bacteria</taxon>
        <taxon>Pseudomonadati</taxon>
        <taxon>Pseudomonadota</taxon>
        <taxon>Gammaproteobacteria</taxon>
        <taxon>Moraxellales</taxon>
        <taxon>Moraxellaceae</taxon>
        <taxon>Acinetobacter</taxon>
    </lineage>
</organism>
<keyword evidence="2" id="KW-1133">Transmembrane helix</keyword>
<dbReference type="RefSeq" id="WP_310864927.1">
    <property type="nucleotide sequence ID" value="NZ_CP134206.1"/>
</dbReference>
<feature type="transmembrane region" description="Helical" evidence="2">
    <location>
        <begin position="39"/>
        <end position="58"/>
    </location>
</feature>
<evidence type="ECO:0000256" key="1">
    <source>
        <dbReference type="ARBA" id="ARBA00023115"/>
    </source>
</evidence>
<evidence type="ECO:0000313" key="3">
    <source>
        <dbReference type="EMBL" id="WND06655.1"/>
    </source>
</evidence>
<feature type="transmembrane region" description="Helical" evidence="2">
    <location>
        <begin position="166"/>
        <end position="184"/>
    </location>
</feature>
<accession>A0AB38YYX3</accession>
<dbReference type="PANTHER" id="PTHR43317:SF1">
    <property type="entry name" value="THERMOSPERMINE SYNTHASE ACAULIS5"/>
    <property type="match status" value="1"/>
</dbReference>
<reference evidence="3" key="1">
    <citation type="submission" date="2023-09" db="EMBL/GenBank/DDBJ databases">
        <title>Acinetobacter soli.</title>
        <authorList>
            <person name="Kim B."/>
            <person name="Kim D."/>
            <person name="Park D."/>
        </authorList>
    </citation>
    <scope>NUCLEOTIDE SEQUENCE</scope>
    <source>
        <strain evidence="3">2023.05</strain>
    </source>
</reference>
<dbReference type="Gene3D" id="3.40.50.150">
    <property type="entry name" value="Vaccinia Virus protein VP39"/>
    <property type="match status" value="1"/>
</dbReference>
<dbReference type="EMBL" id="CP134206">
    <property type="protein sequence ID" value="WND06655.1"/>
    <property type="molecule type" value="Genomic_DNA"/>
</dbReference>
<keyword evidence="1" id="KW-0620">Polyamine biosynthesis</keyword>
<evidence type="ECO:0000313" key="4">
    <source>
        <dbReference type="Proteomes" id="UP001256400"/>
    </source>
</evidence>
<dbReference type="PANTHER" id="PTHR43317">
    <property type="entry name" value="THERMOSPERMINE SYNTHASE ACAULIS5"/>
    <property type="match status" value="1"/>
</dbReference>
<protein>
    <submittedName>
        <fullName evidence="3">Spermidine synthase</fullName>
    </submittedName>
</protein>
<dbReference type="InterPro" id="IPR029063">
    <property type="entry name" value="SAM-dependent_MTases_sf"/>
</dbReference>
<feature type="transmembrane region" description="Helical" evidence="2">
    <location>
        <begin position="191"/>
        <end position="212"/>
    </location>
</feature>
<dbReference type="GO" id="GO:0006596">
    <property type="term" value="P:polyamine biosynthetic process"/>
    <property type="evidence" value="ECO:0007669"/>
    <property type="project" value="UniProtKB-KW"/>
</dbReference>